<dbReference type="PANTHER" id="PTHR12412">
    <property type="entry name" value="CAP BINDING PROTEIN"/>
    <property type="match status" value="1"/>
</dbReference>
<dbReference type="GO" id="GO:0006406">
    <property type="term" value="P:mRNA export from nucleus"/>
    <property type="evidence" value="ECO:0007669"/>
    <property type="project" value="InterPro"/>
</dbReference>
<protein>
    <submittedName>
        <fullName evidence="3">Nuclear cap-binding protein subunit 1-like protein</fullName>
    </submittedName>
</protein>
<organism evidence="3 4">
    <name type="scientific">Chrysochromulina tobinii</name>
    <dbReference type="NCBI Taxonomy" id="1460289"/>
    <lineage>
        <taxon>Eukaryota</taxon>
        <taxon>Haptista</taxon>
        <taxon>Haptophyta</taxon>
        <taxon>Prymnesiophyceae</taxon>
        <taxon>Prymnesiales</taxon>
        <taxon>Chrysochromulinaceae</taxon>
        <taxon>Chrysochromulina</taxon>
    </lineage>
</organism>
<accession>A0A0M0J3N3</accession>
<evidence type="ECO:0000313" key="3">
    <source>
        <dbReference type="EMBL" id="KOO21135.1"/>
    </source>
</evidence>
<name>A0A0M0J3N3_9EUKA</name>
<evidence type="ECO:0000313" key="4">
    <source>
        <dbReference type="Proteomes" id="UP000037460"/>
    </source>
</evidence>
<reference evidence="4" key="1">
    <citation type="journal article" date="2015" name="PLoS Genet.">
        <title>Genome Sequence and Transcriptome Analyses of Chrysochromulina tobin: Metabolic Tools for Enhanced Algal Fitness in the Prominent Order Prymnesiales (Haptophyceae).</title>
        <authorList>
            <person name="Hovde B.T."/>
            <person name="Deodato C.R."/>
            <person name="Hunsperger H.M."/>
            <person name="Ryken S.A."/>
            <person name="Yost W."/>
            <person name="Jha R.K."/>
            <person name="Patterson J."/>
            <person name="Monnat R.J. Jr."/>
            <person name="Barlow S.B."/>
            <person name="Starkenburg S.R."/>
            <person name="Cattolico R.A."/>
        </authorList>
    </citation>
    <scope>NUCLEOTIDE SEQUENCE</scope>
    <source>
        <strain evidence="4">CCMP291</strain>
    </source>
</reference>
<dbReference type="Gene3D" id="1.25.40.180">
    <property type="match status" value="1"/>
</dbReference>
<dbReference type="GO" id="GO:0003729">
    <property type="term" value="F:mRNA binding"/>
    <property type="evidence" value="ECO:0007669"/>
    <property type="project" value="TreeGrafter"/>
</dbReference>
<dbReference type="OrthoDB" id="10252707at2759"/>
<dbReference type="PANTHER" id="PTHR12412:SF2">
    <property type="entry name" value="NUCLEAR CAP-BINDING PROTEIN SUBUNIT 1"/>
    <property type="match status" value="1"/>
</dbReference>
<dbReference type="GO" id="GO:0005634">
    <property type="term" value="C:nucleus"/>
    <property type="evidence" value="ECO:0007669"/>
    <property type="project" value="TreeGrafter"/>
</dbReference>
<dbReference type="EMBL" id="JWZX01003387">
    <property type="protein sequence ID" value="KOO21135.1"/>
    <property type="molecule type" value="Genomic_DNA"/>
</dbReference>
<dbReference type="SUPFAM" id="SSF48371">
    <property type="entry name" value="ARM repeat"/>
    <property type="match status" value="1"/>
</dbReference>
<proteinExistence type="predicted"/>
<feature type="coiled-coil region" evidence="1">
    <location>
        <begin position="274"/>
        <end position="301"/>
    </location>
</feature>
<dbReference type="Proteomes" id="UP000037460">
    <property type="component" value="Unassembled WGS sequence"/>
</dbReference>
<gene>
    <name evidence="3" type="ORF">Ctob_001830</name>
</gene>
<keyword evidence="4" id="KW-1185">Reference proteome</keyword>
<feature type="domain" description="MIF4G" evidence="2">
    <location>
        <begin position="6"/>
        <end position="160"/>
    </location>
</feature>
<dbReference type="InterPro" id="IPR016024">
    <property type="entry name" value="ARM-type_fold"/>
</dbReference>
<dbReference type="AlphaFoldDB" id="A0A0M0J3N3"/>
<sequence>MHLTNHLEDLTVVLKPDFKFQRSLIIETVIDCARSLHTKSTVYATLTGLLNAADSDIGGEIVEAAHRELQGAFEDHAPMAIRGLTRFFCGLMSARTIACSSVVELLERLLDAREGGEDETVQGESGQAKPLARADWFAVVVMDALVLCGKELAAEAPEALAGLLASLDEQAARRRPLRDIGPLLLPYGAATAPDEFVEHFDALHTIVTTMREDGGWSSPPMVDSMDALIGDADADEADEMQVDEMGRDVRVSVLRRRERRLADLVAKGMDDAAIGQAEAEVAEARVELDDARRHKKETLANLFAGACGLLGAHEAAAKGASGMPRFLEWYRMTLGRTLALGRRYASEFSLDTVEIVVEGNGVSESVRDLVFTPLRQVQAYTG</sequence>
<dbReference type="Pfam" id="PF02854">
    <property type="entry name" value="MIF4G"/>
    <property type="match status" value="1"/>
</dbReference>
<evidence type="ECO:0000259" key="2">
    <source>
        <dbReference type="Pfam" id="PF02854"/>
    </source>
</evidence>
<dbReference type="InterPro" id="IPR027159">
    <property type="entry name" value="CBP80"/>
</dbReference>
<dbReference type="GO" id="GO:0000184">
    <property type="term" value="P:nuclear-transcribed mRNA catabolic process, nonsense-mediated decay"/>
    <property type="evidence" value="ECO:0007669"/>
    <property type="project" value="TreeGrafter"/>
</dbReference>
<keyword evidence="1" id="KW-0175">Coiled coil</keyword>
<comment type="caution">
    <text evidence="3">The sequence shown here is derived from an EMBL/GenBank/DDBJ whole genome shotgun (WGS) entry which is preliminary data.</text>
</comment>
<dbReference type="GO" id="GO:0000339">
    <property type="term" value="F:RNA cap binding"/>
    <property type="evidence" value="ECO:0007669"/>
    <property type="project" value="InterPro"/>
</dbReference>
<evidence type="ECO:0000256" key="1">
    <source>
        <dbReference type="SAM" id="Coils"/>
    </source>
</evidence>
<dbReference type="InterPro" id="IPR003890">
    <property type="entry name" value="MIF4G-like_typ-3"/>
</dbReference>
<dbReference type="GO" id="GO:0005846">
    <property type="term" value="C:nuclear cap binding complex"/>
    <property type="evidence" value="ECO:0007669"/>
    <property type="project" value="InterPro"/>
</dbReference>